<evidence type="ECO:0008006" key="3">
    <source>
        <dbReference type="Google" id="ProtNLM"/>
    </source>
</evidence>
<dbReference type="Gene3D" id="3.40.1490.10">
    <property type="entry name" value="Bit1"/>
    <property type="match status" value="1"/>
</dbReference>
<proteinExistence type="predicted"/>
<accession>A0A810LDG1</accession>
<evidence type="ECO:0000313" key="2">
    <source>
        <dbReference type="Proteomes" id="UP000680750"/>
    </source>
</evidence>
<name>A0A810LDG1_9ACTN</name>
<dbReference type="Pfam" id="PF09391">
    <property type="entry name" value="DUF2000"/>
    <property type="match status" value="1"/>
</dbReference>
<evidence type="ECO:0000313" key="1">
    <source>
        <dbReference type="EMBL" id="BCJ32266.1"/>
    </source>
</evidence>
<organism evidence="1 2">
    <name type="scientific">Actinocatenispora sera</name>
    <dbReference type="NCBI Taxonomy" id="390989"/>
    <lineage>
        <taxon>Bacteria</taxon>
        <taxon>Bacillati</taxon>
        <taxon>Actinomycetota</taxon>
        <taxon>Actinomycetes</taxon>
        <taxon>Micromonosporales</taxon>
        <taxon>Micromonosporaceae</taxon>
        <taxon>Actinocatenispora</taxon>
    </lineage>
</organism>
<dbReference type="AlphaFoldDB" id="A0A810LDG1"/>
<dbReference type="EMBL" id="AP023354">
    <property type="protein sequence ID" value="BCJ32266.1"/>
    <property type="molecule type" value="Genomic_DNA"/>
</dbReference>
<reference evidence="1" key="1">
    <citation type="submission" date="2020-08" db="EMBL/GenBank/DDBJ databases">
        <title>Whole genome shotgun sequence of Actinocatenispora sera NBRC 101916.</title>
        <authorList>
            <person name="Komaki H."/>
            <person name="Tamura T."/>
        </authorList>
    </citation>
    <scope>NUCLEOTIDE SEQUENCE</scope>
    <source>
        <strain evidence="1">NBRC 101916</strain>
    </source>
</reference>
<dbReference type="InterPro" id="IPR023476">
    <property type="entry name" value="Pep_tRNA_hydro_II_dom_sf"/>
</dbReference>
<gene>
    <name evidence="1" type="ORF">Asera_63740</name>
</gene>
<keyword evidence="2" id="KW-1185">Reference proteome</keyword>
<protein>
    <recommendedName>
        <fullName evidence="3">DUF2000 domain-containing protein</fullName>
    </recommendedName>
</protein>
<sequence>MRDKATGALGTYVADMPGLAQQTRVYDEYLTRLRDVPGAEIGYLAVGIVGPRNRVDKLVHRLPLLP</sequence>
<dbReference type="Proteomes" id="UP000680750">
    <property type="component" value="Chromosome"/>
</dbReference>
<dbReference type="InterPro" id="IPR018988">
    <property type="entry name" value="DUF2000"/>
</dbReference>
<dbReference type="SUPFAM" id="SSF102462">
    <property type="entry name" value="Peptidyl-tRNA hydrolase II"/>
    <property type="match status" value="1"/>
</dbReference>
<dbReference type="KEGG" id="aser:Asera_63740"/>